<evidence type="ECO:0000256" key="1">
    <source>
        <dbReference type="ARBA" id="ARBA00004123"/>
    </source>
</evidence>
<evidence type="ECO:0000259" key="30">
    <source>
        <dbReference type="PROSITE" id="PS50835"/>
    </source>
</evidence>
<feature type="DNA-binding region" description="HMG box" evidence="26">
    <location>
        <begin position="610"/>
        <end position="678"/>
    </location>
</feature>
<feature type="chain" id="PRO_5043999324" description="receptor protein-tyrosine kinase" evidence="28">
    <location>
        <begin position="20"/>
        <end position="834"/>
    </location>
</feature>
<keyword evidence="23" id="KW-0325">Glycoprotein</keyword>
<feature type="region of interest" description="Disordered" evidence="27">
    <location>
        <begin position="685"/>
        <end position="721"/>
    </location>
</feature>
<dbReference type="InterPro" id="IPR036910">
    <property type="entry name" value="HMG_box_dom_sf"/>
</dbReference>
<keyword evidence="24 26" id="KW-0539">Nucleus</keyword>
<dbReference type="PANTHER" id="PTHR10373">
    <property type="entry name" value="TRANSCRIPTION FACTOR 7 FAMILY MEMBER"/>
    <property type="match status" value="1"/>
</dbReference>
<evidence type="ECO:0000313" key="32">
    <source>
        <dbReference type="Proteomes" id="UP001497482"/>
    </source>
</evidence>
<dbReference type="InterPro" id="IPR013098">
    <property type="entry name" value="Ig_I-set"/>
</dbReference>
<dbReference type="AlphaFoldDB" id="A0AAV2JEZ1"/>
<sequence length="834" mass="92770">MWGCKLLLLVSCLCWSVSGRTIAHKDKGPRSSRPLILPGFPQNVTAEAGAEATLVCKVHRPDQTQVQWLRAHTSSSSDQHQGENLHLQALTRLQNNGSKTYSLRLRNVTAQDGGEFICLAQSVHQGETVQAMQSAWLHVSTGTKATNKEELRTSKASQDVVEEFLDDTMEHLLLEPGNQLRLRCDLSSRPGMAVSWYRDGTRVLATPRVQMRGTSLEISDMTYEDSGVYLCALRGTRNPLRNFTITVADAVGSGDDDEDDGFDEASSENDRLLVSRAPYWTHTQRMEKRLCAVPAGNTVKFRCPASGAPLPSILWLKNGREFRGEHRIGGIKLRHQHWSLVMESVVPSDRGNYTCVVENRHGSLTHSYTLDVLERSPHRPILQAGLPANTSAVEGSDVHMVCKVYSDAQPHIQWLKHITQNGSRYGPDGMPYVKVIKSGSLNVSEVEVLHLTRVSLEDAGEYTCLAGNSIGFAHQSAWLTSNKVSVVQQSHGIHALSSLLPYDQFNSSLSSSPPHLPSDLSHKTGVHRQSQDLSGYYPLPPGGMGQISPSMGWFPHSLMLGSSGMHPTGIPHPAIIPPSGKQEPELYDRHLYGKAPVEVKREKEPKKPVIKKPLNAFMLYMKEMRAKVIAECTLKESAAINQILGRRWHALTREEQAKYYELARKERQLHMQLYPTWSARDNYEAGRSEGGRWADGGKKKRRKREKTQDSSADPGSPKKCRARFGLSQQTDWCGPCRRKKKCIRYIQLCPSPSSDLSTSPPPQTPPPTDCPTAASRLRLGDRALRHQHQQQHHQQHRSPSPQTPPSSRRSQLCLSRLSLARAAGLSLTLLTDAT</sequence>
<dbReference type="SUPFAM" id="SSF48726">
    <property type="entry name" value="Immunoglobulin"/>
    <property type="match status" value="4"/>
</dbReference>
<evidence type="ECO:0000256" key="4">
    <source>
        <dbReference type="ARBA" id="ARBA00011902"/>
    </source>
</evidence>
<reference evidence="31 32" key="1">
    <citation type="submission" date="2024-04" db="EMBL/GenBank/DDBJ databases">
        <authorList>
            <person name="Waldvogel A.-M."/>
            <person name="Schoenle A."/>
        </authorList>
    </citation>
    <scope>NUCLEOTIDE SEQUENCE [LARGE SCALE GENOMIC DNA]</scope>
</reference>
<evidence type="ECO:0000256" key="22">
    <source>
        <dbReference type="ARBA" id="ARBA00023170"/>
    </source>
</evidence>
<dbReference type="GO" id="GO:0000978">
    <property type="term" value="F:RNA polymerase II cis-regulatory region sequence-specific DNA binding"/>
    <property type="evidence" value="ECO:0007669"/>
    <property type="project" value="TreeGrafter"/>
</dbReference>
<gene>
    <name evidence="31" type="ORF">KC01_LOCUS6013</name>
</gene>
<feature type="signal peptide" evidence="28">
    <location>
        <begin position="1"/>
        <end position="19"/>
    </location>
</feature>
<dbReference type="SMART" id="SM01366">
    <property type="entry name" value="c-clamp"/>
    <property type="match status" value="1"/>
</dbReference>
<dbReference type="SMART" id="SM00408">
    <property type="entry name" value="IGc2"/>
    <property type="match status" value="4"/>
</dbReference>
<proteinExistence type="inferred from homology"/>
<evidence type="ECO:0000256" key="12">
    <source>
        <dbReference type="ARBA" id="ARBA00022777"/>
    </source>
</evidence>
<dbReference type="GO" id="GO:0016020">
    <property type="term" value="C:membrane"/>
    <property type="evidence" value="ECO:0007669"/>
    <property type="project" value="UniProtKB-SubCell"/>
</dbReference>
<keyword evidence="11" id="KW-0547">Nucleotide-binding</keyword>
<keyword evidence="7" id="KW-0879">Wnt signaling pathway</keyword>
<dbReference type="PROSITE" id="PS50835">
    <property type="entry name" value="IG_LIKE"/>
    <property type="match status" value="4"/>
</dbReference>
<evidence type="ECO:0000256" key="3">
    <source>
        <dbReference type="ARBA" id="ARBA00006569"/>
    </source>
</evidence>
<evidence type="ECO:0000256" key="26">
    <source>
        <dbReference type="PROSITE-ProRule" id="PRU00267"/>
    </source>
</evidence>
<evidence type="ECO:0000256" key="23">
    <source>
        <dbReference type="ARBA" id="ARBA00023180"/>
    </source>
</evidence>
<dbReference type="Pfam" id="PF00047">
    <property type="entry name" value="ig"/>
    <property type="match status" value="1"/>
</dbReference>
<keyword evidence="20" id="KW-0010">Activator</keyword>
<feature type="domain" description="Ig-like" evidence="30">
    <location>
        <begin position="34"/>
        <end position="134"/>
    </location>
</feature>
<evidence type="ECO:0000256" key="10">
    <source>
        <dbReference type="ARBA" id="ARBA00022737"/>
    </source>
</evidence>
<dbReference type="EMBL" id="OZ035833">
    <property type="protein sequence ID" value="CAL1574272.1"/>
    <property type="molecule type" value="Genomic_DNA"/>
</dbReference>
<dbReference type="InterPro" id="IPR036179">
    <property type="entry name" value="Ig-like_dom_sf"/>
</dbReference>
<dbReference type="CDD" id="cd05857">
    <property type="entry name" value="IgI_2_FGFR"/>
    <property type="match status" value="1"/>
</dbReference>
<dbReference type="FunFam" id="2.60.40.10:FF:000423">
    <property type="entry name" value="Fibroblast growth factor receptor"/>
    <property type="match status" value="1"/>
</dbReference>
<keyword evidence="19" id="KW-1015">Disulfide bond</keyword>
<protein>
    <recommendedName>
        <fullName evidence="4">receptor protein-tyrosine kinase</fullName>
        <ecNumber evidence="4">2.7.10.1</ecNumber>
    </recommendedName>
</protein>
<feature type="compositionally biased region" description="Basic and acidic residues" evidence="27">
    <location>
        <begin position="685"/>
        <end position="697"/>
    </location>
</feature>
<evidence type="ECO:0000256" key="25">
    <source>
        <dbReference type="ARBA" id="ARBA00023319"/>
    </source>
</evidence>
<evidence type="ECO:0000256" key="2">
    <source>
        <dbReference type="ARBA" id="ARBA00004167"/>
    </source>
</evidence>
<dbReference type="GO" id="GO:0060070">
    <property type="term" value="P:canonical Wnt signaling pathway"/>
    <property type="evidence" value="ECO:0007669"/>
    <property type="project" value="TreeGrafter"/>
</dbReference>
<keyword evidence="16 26" id="KW-0238">DNA-binding</keyword>
<dbReference type="FunFam" id="2.60.40.10:FF:000016">
    <property type="entry name" value="Fibroblast growth factor receptor"/>
    <property type="match status" value="1"/>
</dbReference>
<dbReference type="SMART" id="SM00406">
    <property type="entry name" value="IGv"/>
    <property type="match status" value="4"/>
</dbReference>
<feature type="region of interest" description="Disordered" evidence="27">
    <location>
        <begin position="510"/>
        <end position="539"/>
    </location>
</feature>
<dbReference type="GO" id="GO:0005524">
    <property type="term" value="F:ATP binding"/>
    <property type="evidence" value="ECO:0007669"/>
    <property type="project" value="UniProtKB-KW"/>
</dbReference>
<feature type="domain" description="Ig-like" evidence="30">
    <location>
        <begin position="278"/>
        <end position="371"/>
    </location>
</feature>
<name>A0AAV2JEZ1_KNICA</name>
<evidence type="ECO:0000256" key="14">
    <source>
        <dbReference type="ARBA" id="ARBA00022989"/>
    </source>
</evidence>
<dbReference type="Gene3D" id="2.60.40.10">
    <property type="entry name" value="Immunoglobulins"/>
    <property type="match status" value="4"/>
</dbReference>
<dbReference type="InterPro" id="IPR009071">
    <property type="entry name" value="HMG_box_dom"/>
</dbReference>
<dbReference type="Pfam" id="PF00505">
    <property type="entry name" value="HMG_box"/>
    <property type="match status" value="1"/>
</dbReference>
<dbReference type="EC" id="2.7.10.1" evidence="4"/>
<dbReference type="GO" id="GO:1990907">
    <property type="term" value="C:beta-catenin-TCF complex"/>
    <property type="evidence" value="ECO:0007669"/>
    <property type="project" value="TreeGrafter"/>
</dbReference>
<dbReference type="PROSITE" id="PS50118">
    <property type="entry name" value="HMG_BOX_2"/>
    <property type="match status" value="1"/>
</dbReference>
<keyword evidence="25" id="KW-0393">Immunoglobulin domain</keyword>
<dbReference type="InterPro" id="IPR013558">
    <property type="entry name" value="CTNNB1-bd_N"/>
</dbReference>
<feature type="compositionally biased region" description="Low complexity" evidence="27">
    <location>
        <begin position="510"/>
        <end position="519"/>
    </location>
</feature>
<keyword evidence="21" id="KW-0804">Transcription</keyword>
<evidence type="ECO:0000256" key="7">
    <source>
        <dbReference type="ARBA" id="ARBA00022687"/>
    </source>
</evidence>
<evidence type="ECO:0000256" key="24">
    <source>
        <dbReference type="ARBA" id="ARBA00023242"/>
    </source>
</evidence>
<dbReference type="GO" id="GO:0000981">
    <property type="term" value="F:DNA-binding transcription factor activity, RNA polymerase II-specific"/>
    <property type="evidence" value="ECO:0007669"/>
    <property type="project" value="TreeGrafter"/>
</dbReference>
<accession>A0AAV2JEZ1</accession>
<dbReference type="Gene3D" id="1.10.30.10">
    <property type="entry name" value="High mobility group box domain"/>
    <property type="match status" value="1"/>
</dbReference>
<evidence type="ECO:0000259" key="29">
    <source>
        <dbReference type="PROSITE" id="PS50118"/>
    </source>
</evidence>
<dbReference type="PANTHER" id="PTHR10373:SF33">
    <property type="entry name" value="TRANSCRIPTION FACTOR 7"/>
    <property type="match status" value="1"/>
</dbReference>
<evidence type="ECO:0000256" key="27">
    <source>
        <dbReference type="SAM" id="MobiDB-lite"/>
    </source>
</evidence>
<dbReference type="SUPFAM" id="SSF47095">
    <property type="entry name" value="HMG-box"/>
    <property type="match status" value="1"/>
</dbReference>
<feature type="compositionally biased region" description="Low complexity" evidence="27">
    <location>
        <begin position="797"/>
        <end position="812"/>
    </location>
</feature>
<dbReference type="SMART" id="SM00398">
    <property type="entry name" value="HMG"/>
    <property type="match status" value="1"/>
</dbReference>
<dbReference type="CDD" id="cd21996">
    <property type="entry name" value="HMG-box_TCF7-like"/>
    <property type="match status" value="1"/>
</dbReference>
<comment type="similarity">
    <text evidence="3">Belongs to the TCF/LEF family.</text>
</comment>
<dbReference type="SMART" id="SM00409">
    <property type="entry name" value="IG"/>
    <property type="match status" value="4"/>
</dbReference>
<dbReference type="FunFam" id="2.60.40.10:FF:000020">
    <property type="entry name" value="Fibroblast growth factor receptor"/>
    <property type="match status" value="2"/>
</dbReference>
<dbReference type="InterPro" id="IPR013151">
    <property type="entry name" value="Immunoglobulin_dom"/>
</dbReference>
<keyword evidence="8" id="KW-0812">Transmembrane</keyword>
<evidence type="ECO:0000313" key="31">
    <source>
        <dbReference type="EMBL" id="CAL1574272.1"/>
    </source>
</evidence>
<evidence type="ECO:0000256" key="6">
    <source>
        <dbReference type="ARBA" id="ARBA00022679"/>
    </source>
</evidence>
<keyword evidence="10" id="KW-0677">Repeat</keyword>
<evidence type="ECO:0000256" key="15">
    <source>
        <dbReference type="ARBA" id="ARBA00023015"/>
    </source>
</evidence>
<dbReference type="InterPro" id="IPR003599">
    <property type="entry name" value="Ig_sub"/>
</dbReference>
<evidence type="ECO:0000256" key="13">
    <source>
        <dbReference type="ARBA" id="ARBA00022840"/>
    </source>
</evidence>
<dbReference type="GO" id="GO:0004714">
    <property type="term" value="F:transmembrane receptor protein tyrosine kinase activity"/>
    <property type="evidence" value="ECO:0007669"/>
    <property type="project" value="UniProtKB-EC"/>
</dbReference>
<keyword evidence="5" id="KW-0597">Phosphoprotein</keyword>
<evidence type="ECO:0000256" key="17">
    <source>
        <dbReference type="ARBA" id="ARBA00023136"/>
    </source>
</evidence>
<dbReference type="Pfam" id="PF07679">
    <property type="entry name" value="I-set"/>
    <property type="match status" value="1"/>
</dbReference>
<dbReference type="InterPro" id="IPR013783">
    <property type="entry name" value="Ig-like_fold"/>
</dbReference>
<dbReference type="GO" id="GO:0000785">
    <property type="term" value="C:chromatin"/>
    <property type="evidence" value="ECO:0007669"/>
    <property type="project" value="TreeGrafter"/>
</dbReference>
<dbReference type="Proteomes" id="UP001497482">
    <property type="component" value="Chromosome 11"/>
</dbReference>
<dbReference type="FunFam" id="1.10.30.10:FF:000001">
    <property type="entry name" value="transcription factor 7 isoform X2"/>
    <property type="match status" value="1"/>
</dbReference>
<dbReference type="InterPro" id="IPR013106">
    <property type="entry name" value="Ig_V-set"/>
</dbReference>
<evidence type="ECO:0000256" key="8">
    <source>
        <dbReference type="ARBA" id="ARBA00022692"/>
    </source>
</evidence>
<evidence type="ECO:0000256" key="9">
    <source>
        <dbReference type="ARBA" id="ARBA00022729"/>
    </source>
</evidence>
<feature type="domain" description="Ig-like" evidence="30">
    <location>
        <begin position="162"/>
        <end position="246"/>
    </location>
</feature>
<dbReference type="InterPro" id="IPR007110">
    <property type="entry name" value="Ig-like_dom"/>
</dbReference>
<dbReference type="InterPro" id="IPR003598">
    <property type="entry name" value="Ig_sub2"/>
</dbReference>
<dbReference type="Pfam" id="PF08347">
    <property type="entry name" value="CTNNB1_binding"/>
    <property type="match status" value="1"/>
</dbReference>
<keyword evidence="32" id="KW-1185">Reference proteome</keyword>
<evidence type="ECO:0000256" key="28">
    <source>
        <dbReference type="SAM" id="SignalP"/>
    </source>
</evidence>
<feature type="compositionally biased region" description="Pro residues" evidence="27">
    <location>
        <begin position="759"/>
        <end position="769"/>
    </location>
</feature>
<dbReference type="InterPro" id="IPR024940">
    <property type="entry name" value="TCF/LEF"/>
</dbReference>
<keyword evidence="22" id="KW-0675">Receptor</keyword>
<evidence type="ECO:0000256" key="21">
    <source>
        <dbReference type="ARBA" id="ARBA00023163"/>
    </source>
</evidence>
<evidence type="ECO:0000256" key="11">
    <source>
        <dbReference type="ARBA" id="ARBA00022741"/>
    </source>
</evidence>
<keyword evidence="12" id="KW-0418">Kinase</keyword>
<keyword evidence="17" id="KW-0472">Membrane</keyword>
<evidence type="ECO:0000256" key="19">
    <source>
        <dbReference type="ARBA" id="ARBA00023157"/>
    </source>
</evidence>
<keyword evidence="6" id="KW-0808">Transferase</keyword>
<organism evidence="31 32">
    <name type="scientific">Knipowitschia caucasica</name>
    <name type="common">Caucasian dwarf goby</name>
    <name type="synonym">Pomatoschistus caucasicus</name>
    <dbReference type="NCBI Taxonomy" id="637954"/>
    <lineage>
        <taxon>Eukaryota</taxon>
        <taxon>Metazoa</taxon>
        <taxon>Chordata</taxon>
        <taxon>Craniata</taxon>
        <taxon>Vertebrata</taxon>
        <taxon>Euteleostomi</taxon>
        <taxon>Actinopterygii</taxon>
        <taxon>Neopterygii</taxon>
        <taxon>Teleostei</taxon>
        <taxon>Neoteleostei</taxon>
        <taxon>Acanthomorphata</taxon>
        <taxon>Gobiaria</taxon>
        <taxon>Gobiiformes</taxon>
        <taxon>Gobioidei</taxon>
        <taxon>Gobiidae</taxon>
        <taxon>Gobiinae</taxon>
        <taxon>Knipowitschia</taxon>
    </lineage>
</organism>
<feature type="domain" description="HMG box" evidence="29">
    <location>
        <begin position="610"/>
        <end position="678"/>
    </location>
</feature>
<feature type="compositionally biased region" description="Basic residues" evidence="27">
    <location>
        <begin position="785"/>
        <end position="796"/>
    </location>
</feature>
<dbReference type="Pfam" id="PF13927">
    <property type="entry name" value="Ig_3"/>
    <property type="match status" value="2"/>
</dbReference>
<feature type="region of interest" description="Disordered" evidence="27">
    <location>
        <begin position="752"/>
        <end position="812"/>
    </location>
</feature>
<comment type="subcellular location">
    <subcellularLocation>
        <location evidence="2">Membrane</location>
        <topology evidence="2">Single-pass membrane protein</topology>
    </subcellularLocation>
    <subcellularLocation>
        <location evidence="1">Nucleus</location>
    </subcellularLocation>
</comment>
<keyword evidence="13" id="KW-0067">ATP-binding</keyword>
<evidence type="ECO:0000256" key="20">
    <source>
        <dbReference type="ARBA" id="ARBA00023159"/>
    </source>
</evidence>
<evidence type="ECO:0000256" key="5">
    <source>
        <dbReference type="ARBA" id="ARBA00022553"/>
    </source>
</evidence>
<evidence type="ECO:0000256" key="16">
    <source>
        <dbReference type="ARBA" id="ARBA00023125"/>
    </source>
</evidence>
<feature type="domain" description="Ig-like" evidence="30">
    <location>
        <begin position="380"/>
        <end position="480"/>
    </location>
</feature>
<keyword evidence="9 28" id="KW-0732">Signal</keyword>
<keyword evidence="18" id="KW-0829">Tyrosine-protein kinase</keyword>
<keyword evidence="14" id="KW-1133">Transmembrane helix</keyword>
<keyword evidence="15" id="KW-0805">Transcription regulation</keyword>
<evidence type="ECO:0000256" key="18">
    <source>
        <dbReference type="ARBA" id="ARBA00023137"/>
    </source>
</evidence>